<dbReference type="PANTHER" id="PTHR35043:SF7">
    <property type="entry name" value="TRANSCRIPTION FACTOR DOMAIN-CONTAINING PROTEIN"/>
    <property type="match status" value="1"/>
</dbReference>
<dbReference type="OrthoDB" id="9451547at2759"/>
<dbReference type="Proteomes" id="UP000703269">
    <property type="component" value="Unassembled WGS sequence"/>
</dbReference>
<keyword evidence="1" id="KW-0812">Transmembrane</keyword>
<comment type="caution">
    <text evidence="2">The sequence shown here is derived from an EMBL/GenBank/DDBJ whole genome shotgun (WGS) entry which is preliminary data.</text>
</comment>
<feature type="transmembrane region" description="Helical" evidence="1">
    <location>
        <begin position="339"/>
        <end position="364"/>
    </location>
</feature>
<keyword evidence="3" id="KW-1185">Reference proteome</keyword>
<protein>
    <submittedName>
        <fullName evidence="2">Uncharacterized protein</fullName>
    </submittedName>
</protein>
<gene>
    <name evidence="2" type="ORF">PsYK624_043170</name>
</gene>
<dbReference type="EMBL" id="BPQB01000008">
    <property type="protein sequence ID" value="GJE88234.1"/>
    <property type="molecule type" value="Genomic_DNA"/>
</dbReference>
<evidence type="ECO:0000313" key="2">
    <source>
        <dbReference type="EMBL" id="GJE88234.1"/>
    </source>
</evidence>
<evidence type="ECO:0000256" key="1">
    <source>
        <dbReference type="SAM" id="Phobius"/>
    </source>
</evidence>
<organism evidence="2 3">
    <name type="scientific">Phanerochaete sordida</name>
    <dbReference type="NCBI Taxonomy" id="48140"/>
    <lineage>
        <taxon>Eukaryota</taxon>
        <taxon>Fungi</taxon>
        <taxon>Dikarya</taxon>
        <taxon>Basidiomycota</taxon>
        <taxon>Agaricomycotina</taxon>
        <taxon>Agaricomycetes</taxon>
        <taxon>Polyporales</taxon>
        <taxon>Phanerochaetaceae</taxon>
        <taxon>Phanerochaete</taxon>
    </lineage>
</organism>
<accession>A0A9P3G676</accession>
<keyword evidence="1" id="KW-1133">Transmembrane helix</keyword>
<proteinExistence type="predicted"/>
<feature type="transmembrane region" description="Helical" evidence="1">
    <location>
        <begin position="266"/>
        <end position="284"/>
    </location>
</feature>
<keyword evidence="1" id="KW-0472">Membrane</keyword>
<evidence type="ECO:0000313" key="3">
    <source>
        <dbReference type="Proteomes" id="UP000703269"/>
    </source>
</evidence>
<dbReference type="AlphaFoldDB" id="A0A9P3G676"/>
<feature type="transmembrane region" description="Helical" evidence="1">
    <location>
        <begin position="296"/>
        <end position="318"/>
    </location>
</feature>
<name>A0A9P3G676_9APHY</name>
<sequence>MGGFVLDVHTSLSPSQDPLHPNHDPGFVRYKLTAAGVCFLMEHAPDLIPDVSAAYIKRRRQSDALGKLLLVLQLLYFCLSCAARHVQALSLSLLEVSTIAHATCALATYFIWFNKPFDVQEPIVITGAAADEAIAYLLMRTTWNNVSAAGLWQSRACNSELAALKSPSPGNIYPCELKENADWKYAPHGVRLSKETYSANDGTRTWPKTREERWARAWSFAEFRKVPWPGRETPKLDERTWEEALVSPSSGLQESVFPVNVYPTQGFLMSSLVATIYGLIHLLAWNAIFPSQLECYLWRASSLAMVGLVVAPAVAMDARSRLTTEDTTSGQKRPHLVQVCRLISIGAITIAIIVYPTCALYLFLESLRQLFYLPRSAFKLPDFSTYIPHIA</sequence>
<dbReference type="PANTHER" id="PTHR35043">
    <property type="entry name" value="TRANSCRIPTION FACTOR DOMAIN-CONTAINING PROTEIN"/>
    <property type="match status" value="1"/>
</dbReference>
<reference evidence="2 3" key="1">
    <citation type="submission" date="2021-08" db="EMBL/GenBank/DDBJ databases">
        <title>Draft Genome Sequence of Phanerochaete sordida strain YK-624.</title>
        <authorList>
            <person name="Mori T."/>
            <person name="Dohra H."/>
            <person name="Suzuki T."/>
            <person name="Kawagishi H."/>
            <person name="Hirai H."/>
        </authorList>
    </citation>
    <scope>NUCLEOTIDE SEQUENCE [LARGE SCALE GENOMIC DNA]</scope>
    <source>
        <strain evidence="2 3">YK-624</strain>
    </source>
</reference>